<organism evidence="1 2">
    <name type="scientific">Rhodovastum atsumiense</name>
    <dbReference type="NCBI Taxonomy" id="504468"/>
    <lineage>
        <taxon>Bacteria</taxon>
        <taxon>Pseudomonadati</taxon>
        <taxon>Pseudomonadota</taxon>
        <taxon>Alphaproteobacteria</taxon>
        <taxon>Acetobacterales</taxon>
        <taxon>Acetobacteraceae</taxon>
        <taxon>Rhodovastum</taxon>
    </lineage>
</organism>
<evidence type="ECO:0008006" key="3">
    <source>
        <dbReference type="Google" id="ProtNLM"/>
    </source>
</evidence>
<protein>
    <recommendedName>
        <fullName evidence="3">EAL domain-containing protein</fullName>
    </recommendedName>
</protein>
<dbReference type="InterPro" id="IPR035919">
    <property type="entry name" value="EAL_sf"/>
</dbReference>
<evidence type="ECO:0000313" key="1">
    <source>
        <dbReference type="EMBL" id="KAA5611520.1"/>
    </source>
</evidence>
<name>A0A5M6IT75_9PROT</name>
<keyword evidence="2" id="KW-1185">Reference proteome</keyword>
<dbReference type="SUPFAM" id="SSF141868">
    <property type="entry name" value="EAL domain-like"/>
    <property type="match status" value="1"/>
</dbReference>
<dbReference type="Proteomes" id="UP000325255">
    <property type="component" value="Unassembled WGS sequence"/>
</dbReference>
<gene>
    <name evidence="1" type="ORF">F1189_14435</name>
</gene>
<sequence>MSPWPRRPTPAQDVTDIIAADTARLGQLARDCAGSDIGREVLLLRLSGLPEVLARPHHLRLAQAAIDPLVDADRAERFALPNGDVAIVWRGDASAALQTSMETVLHLFADEGDVLPDPDTLTLTLHLPQDAGTLLRIIEDASRPPDAQPSDPEAQLDPLDPQALAGIERDLASADVARFVRRRQICEATEEGLLPCWETRHLSITEIAAQLCPDRSVRADPWLFRRLTRTLDRRMLALLAAPQELREAGPFSLNLNVASVLSPEFLRFDAVLPGVLRGQVVIDLALPDLMADPAAFLFARDFAHTRGYRLGLRDVTPELLEVFPLHQMELDLLQLRWSAALADGDGARLPEPGQVVLCHVDTPAALAWGLARGITLYQGRAVHPLARA</sequence>
<proteinExistence type="predicted"/>
<dbReference type="RefSeq" id="WP_150041525.1">
    <property type="nucleotide sequence ID" value="NZ_OW485601.1"/>
</dbReference>
<accession>A0A5M6IT75</accession>
<dbReference type="EMBL" id="VWPK01000020">
    <property type="protein sequence ID" value="KAA5611520.1"/>
    <property type="molecule type" value="Genomic_DNA"/>
</dbReference>
<evidence type="ECO:0000313" key="2">
    <source>
        <dbReference type="Proteomes" id="UP000325255"/>
    </source>
</evidence>
<dbReference type="AlphaFoldDB" id="A0A5M6IT75"/>
<dbReference type="OrthoDB" id="7285526at2"/>
<reference evidence="1 2" key="1">
    <citation type="submission" date="2019-09" db="EMBL/GenBank/DDBJ databases">
        <title>Genome sequence of Rhodovastum atsumiense, a diverse member of the Acetobacteraceae family of non-sulfur purple photosynthetic bacteria.</title>
        <authorList>
            <person name="Meyer T."/>
            <person name="Kyndt J."/>
        </authorList>
    </citation>
    <scope>NUCLEOTIDE SEQUENCE [LARGE SCALE GENOMIC DNA]</scope>
    <source>
        <strain evidence="1 2">DSM 21279</strain>
    </source>
</reference>
<comment type="caution">
    <text evidence="1">The sequence shown here is derived from an EMBL/GenBank/DDBJ whole genome shotgun (WGS) entry which is preliminary data.</text>
</comment>